<dbReference type="STRING" id="49390.A0A068TNK7"/>
<dbReference type="Gene3D" id="3.50.7.10">
    <property type="entry name" value="GroEL"/>
    <property type="match status" value="1"/>
</dbReference>
<proteinExistence type="predicted"/>
<dbReference type="GO" id="GO:0009555">
    <property type="term" value="P:pollen development"/>
    <property type="evidence" value="ECO:0007669"/>
    <property type="project" value="UniProtKB-ARBA"/>
</dbReference>
<evidence type="ECO:0000256" key="2">
    <source>
        <dbReference type="ARBA" id="ARBA00012009"/>
    </source>
</evidence>
<evidence type="ECO:0000256" key="16">
    <source>
        <dbReference type="ARBA" id="ARBA00077675"/>
    </source>
</evidence>
<dbReference type="GO" id="GO:0046854">
    <property type="term" value="P:phosphatidylinositol phosphate biosynthetic process"/>
    <property type="evidence" value="ECO:0007669"/>
    <property type="project" value="TreeGrafter"/>
</dbReference>
<evidence type="ECO:0000256" key="17">
    <source>
        <dbReference type="ARBA" id="ARBA00081348"/>
    </source>
</evidence>
<dbReference type="FunCoup" id="A0A068TNK7">
    <property type="interactions" value="2605"/>
</dbReference>
<dbReference type="FunFam" id="3.30.810.10:FF:000001">
    <property type="entry name" value="1-phosphatidylinositol 3-phosphate 5-kinase FAB1"/>
    <property type="match status" value="1"/>
</dbReference>
<evidence type="ECO:0000256" key="20">
    <source>
        <dbReference type="SAM" id="Coils"/>
    </source>
</evidence>
<dbReference type="FunFam" id="3.30.40.10:FF:000384">
    <property type="entry name" value="1-phosphatidylinositol-3-phosphate 5-kinase FAB1B"/>
    <property type="match status" value="1"/>
</dbReference>
<evidence type="ECO:0000256" key="11">
    <source>
        <dbReference type="ARBA" id="ARBA00023054"/>
    </source>
</evidence>
<keyword evidence="8 19" id="KW-0418">Kinase</keyword>
<organism evidence="24 25">
    <name type="scientific">Coffea canephora</name>
    <name type="common">Robusta coffee</name>
    <dbReference type="NCBI Taxonomy" id="49390"/>
    <lineage>
        <taxon>Eukaryota</taxon>
        <taxon>Viridiplantae</taxon>
        <taxon>Streptophyta</taxon>
        <taxon>Embryophyta</taxon>
        <taxon>Tracheophyta</taxon>
        <taxon>Spermatophyta</taxon>
        <taxon>Magnoliopsida</taxon>
        <taxon>eudicotyledons</taxon>
        <taxon>Gunneridae</taxon>
        <taxon>Pentapetalae</taxon>
        <taxon>asterids</taxon>
        <taxon>lamiids</taxon>
        <taxon>Gentianales</taxon>
        <taxon>Rubiaceae</taxon>
        <taxon>Ixoroideae</taxon>
        <taxon>Gardenieae complex</taxon>
        <taxon>Bertiereae - Coffeeae clade</taxon>
        <taxon>Coffeeae</taxon>
        <taxon>Coffea</taxon>
    </lineage>
</organism>
<dbReference type="PROSITE" id="PS50178">
    <property type="entry name" value="ZF_FYVE"/>
    <property type="match status" value="1"/>
</dbReference>
<feature type="region of interest" description="Disordered" evidence="21">
    <location>
        <begin position="165"/>
        <end position="192"/>
    </location>
</feature>
<dbReference type="Pfam" id="PF01504">
    <property type="entry name" value="PIP5K"/>
    <property type="match status" value="1"/>
</dbReference>
<evidence type="ECO:0000256" key="21">
    <source>
        <dbReference type="SAM" id="MobiDB-lite"/>
    </source>
</evidence>
<evidence type="ECO:0000256" key="19">
    <source>
        <dbReference type="PROSITE-ProRule" id="PRU00781"/>
    </source>
</evidence>
<dbReference type="InParanoid" id="A0A068TNK7"/>
<dbReference type="InterPro" id="IPR013083">
    <property type="entry name" value="Znf_RING/FYVE/PHD"/>
</dbReference>
<dbReference type="FunFam" id="3.30.800.10:FF:000006">
    <property type="entry name" value="1-phosphatidylinositol-3-phosphate 5-kinase FAB1B"/>
    <property type="match status" value="1"/>
</dbReference>
<name>A0A068TNK7_COFCA</name>
<evidence type="ECO:0000256" key="14">
    <source>
        <dbReference type="ARBA" id="ARBA00057940"/>
    </source>
</evidence>
<comment type="function">
    <text evidence="14">The PI(3,5)P2 regulatory complex regulates both the synthesis and turnover of phosphatidylinositol 3,5-bisphosphate (PtdIns(3,5)P2). Catalyzes the phosphorylation of phosphatidylinositol 3-phosphate on the fifth hydroxyl of the myo-inositol ring, to form phosphatidylinositol 3,5-bisphosphate. Plays an important role in maintenance of endomembrane homeostasis including endocytosis, vacuole formation, and vacuolar acidification processes. Required for development of viable pollen. Might mediate recycling of auxin transporters.</text>
</comment>
<dbReference type="Pfam" id="PF00118">
    <property type="entry name" value="Cpn60_TCP1"/>
    <property type="match status" value="1"/>
</dbReference>
<evidence type="ECO:0000256" key="8">
    <source>
        <dbReference type="ARBA" id="ARBA00022777"/>
    </source>
</evidence>
<keyword evidence="11 20" id="KW-0175">Coiled coil</keyword>
<feature type="region of interest" description="Disordered" evidence="21">
    <location>
        <begin position="1200"/>
        <end position="1226"/>
    </location>
</feature>
<dbReference type="InterPro" id="IPR044769">
    <property type="entry name" value="PIKfyve_PIPKc"/>
</dbReference>
<dbReference type="GO" id="GO:0000285">
    <property type="term" value="F:1-phosphatidylinositol-3-phosphate 5-kinase activity"/>
    <property type="evidence" value="ECO:0007669"/>
    <property type="project" value="UniProtKB-EC"/>
</dbReference>
<feature type="compositionally biased region" description="Polar residues" evidence="21">
    <location>
        <begin position="269"/>
        <end position="279"/>
    </location>
</feature>
<evidence type="ECO:0000256" key="15">
    <source>
        <dbReference type="ARBA" id="ARBA00077223"/>
    </source>
</evidence>
<dbReference type="EMBL" id="HG739086">
    <property type="protein sequence ID" value="CDO97796.1"/>
    <property type="molecule type" value="Genomic_DNA"/>
</dbReference>
<keyword evidence="6" id="KW-0967">Endosome</keyword>
<dbReference type="EC" id="2.7.1.150" evidence="2"/>
<feature type="domain" description="FYVE-type" evidence="22">
    <location>
        <begin position="35"/>
        <end position="101"/>
    </location>
</feature>
<dbReference type="PANTHER" id="PTHR45748:SF7">
    <property type="entry name" value="1-PHOSPHATIDYLINOSITOL 3-PHOSPHATE 5-KINASE-RELATED"/>
    <property type="match status" value="1"/>
</dbReference>
<sequence length="1840" mass="203713">MDAADNPFPALVGKLKSWIRRSEPANVSRDFWMPDQSCRVCYECDSQFTLFNRRHHCRHCGRVFCAKCTSNWIPASSLGPRTPSEESETIRVCNFCFKQWQQGIAAGVDNGIQFPSLDLSASPSTTSFISSKSSGTINSSSITLASMPHSDGVSPHQSAAMETALERQPVGESRTCNGHDSETAHRDQSSNQFGYSIIRNSDDEDEFGVYRLDSKTRHFPHLNGYYGHMQFDEIDNEYESRKVHPDAEAVDSKSISSLTLQNSLDFHSQASEEVQQITQKEGGHDGGDECEAPSSLIAAEDVDAEPVDFENNGVLWLPPEPEDEEDDREVHLFDDDDDGDAAGEWGYLRASGSFGSGEFRSREKSNEEHKRAMKNVVDGHFRALVAQLLQVENLFVGDEDDKESWLEIITSLSWEAASMLKPDTSKGGGMDPGGYVKVKCIASGRRSESMVVKGVVCKKNVAHRRMISKIEKPRILILGGALEYQRVSNLLSSFDTLLQQEMDHLKMAVAKIDSHNPDVLLVEKSVSRYAQEYLLAKDISLVLNVKRPLLERIARCTGCQIVPSIDHLSSQNLGYCDMFHVKRFLEEHGTAGQSGKKLVKTLMYFEGCPKPLGCTVLLRGANGDELKKVKHVVQYGVFAAYHLALETSFLADEGASLPELPLHSPITVALPDKPSTIERSISTIPGFTAPSNEHTIGHHSEVEPQRSISLPIPEQFKATSLFGHEMNSPNCSSSNAAVVSHSIKQTVTSAGQILSKTSSCEPSPCLSLEDKITGNLTESTGVKASMANDIQHASGDPIIPNGFMPSIPPVIGVVADDVLNDCDGLDRTQNNLDLSSSQLNIKQVLEEPVSSKEEFPPSPSDHQSILVTLSSRCVWKGTVCERSHLFRIKYYGNFDKPLGRFLRDHLFDHSYRCRSCEMPSEAHVQCYTHRQGTLTIAVKKLPEFLLPGEKEGKIWMWHRCLKCPRTNGFPPATRRVVMSDAAWGLSFGKFLELSFSNHAAASRVASCGHSLHRDCLRFYGFGQMVACFRYASIDVHSVYLPPPKLDFNFENQEWVQQELNEVVGWAELLFSEVLNALRLLVEKNFGPGLPSSGKKAPESRHQMADLEAMLQKEKVEFEDALNKILNKEARKGQPAVDILEINRLRRQLLFQSYMWDHRLIYVASSDNICQREMAVANSAPDVRPNEEICDLNVSVRPGQGFDSSNLASPDVNLDESHHHGVSGGEDPPEFICDRGVGGLKNPAVLVHQETDGSNPNSVKGNLSFPSSVTDIRDESVSLESNVSVHGVLSDGQFPVMVSLSETLDAAWTGETNPGLGLSMDDMHKVSDTASLDSSTTGGAAEMLDTEGHGEELTGAKIVPSPFLSSRVSDNVEDTVSWLGLPFISFYRSLNKNFLGNNQKLDTLSEYNPVYISSFRQLELQGGARLLLPVGFNDTVVPVYDDEPTSVIAYALASPDYLVQLSDDLERLKDMADLTSSLLSFDSGSFQSFHSMDEIALEPYRSLGSADESILSMSSTRSSSVLDPFSYTKAMHARVSLTDDGPLGKVKYTVTCYYAKRFEALRRICCPSEIDFIRSLSRCKKWGAQGGKSNVFFAKTLDDRFIIKQVTKTELESFIKFAPGYFKYLSESIGSGSPTCLAKILGIYQVTSKHVKGGKESKRDVLVMENLLFGRNLTRLYDLKGSSRSRYNPDSSGSNKVLLDQNLIEAMPTSPIFVGNKAKRLLERAVWNDTAFLASIDVMDYSLLVGVDQEKHELVLGIIDFMRQYTWDKHLETWVKASGILGGPKNTPPTVISPKQYKKRFRKAMTTYFLMVPDQWSPPTIVPSKSQNDLSENLQGGGAAQ</sequence>
<feature type="domain" description="PIPK" evidence="23">
    <location>
        <begin position="1484"/>
        <end position="1808"/>
    </location>
</feature>
<dbReference type="Gene3D" id="3.30.40.10">
    <property type="entry name" value="Zinc/RING finger domain, C3HC4 (zinc finger)"/>
    <property type="match status" value="1"/>
</dbReference>
<keyword evidence="3 19" id="KW-0808">Transferase</keyword>
<dbReference type="Proteomes" id="UP000295252">
    <property type="component" value="Chromosome VI"/>
</dbReference>
<feature type="region of interest" description="Disordered" evidence="21">
    <location>
        <begin position="269"/>
        <end position="292"/>
    </location>
</feature>
<dbReference type="GO" id="GO:0010008">
    <property type="term" value="C:endosome membrane"/>
    <property type="evidence" value="ECO:0007669"/>
    <property type="project" value="UniProtKB-SubCell"/>
</dbReference>
<dbReference type="InterPro" id="IPR017455">
    <property type="entry name" value="Znf_FYVE-rel"/>
</dbReference>
<dbReference type="CDD" id="cd03334">
    <property type="entry name" value="Fab1_TCP"/>
    <property type="match status" value="1"/>
</dbReference>
<evidence type="ECO:0000256" key="13">
    <source>
        <dbReference type="ARBA" id="ARBA00023464"/>
    </source>
</evidence>
<evidence type="ECO:0000256" key="3">
    <source>
        <dbReference type="ARBA" id="ARBA00022679"/>
    </source>
</evidence>
<dbReference type="SUPFAM" id="SSF52029">
    <property type="entry name" value="GroEL apical domain-like"/>
    <property type="match status" value="1"/>
</dbReference>
<dbReference type="InterPro" id="IPR002498">
    <property type="entry name" value="PInositol-4-P-4/5-kinase_core"/>
</dbReference>
<protein>
    <recommendedName>
        <fullName evidence="2">1-phosphatidylinositol-3-phosphate 5-kinase</fullName>
        <ecNumber evidence="2">2.7.1.150</ecNumber>
    </recommendedName>
    <alternativeName>
        <fullName evidence="16">FYVE finger-containing phosphoinositide kinase</fullName>
    </alternativeName>
    <alternativeName>
        <fullName evidence="17">PIKfyve</fullName>
    </alternativeName>
    <alternativeName>
        <fullName evidence="15">Phosphatidylinositol 3-phosphate 5-kinase type III</fullName>
    </alternativeName>
</protein>
<comment type="subunit">
    <text evidence="13">Component of the PI(3,5)P2 regulatory complex at least composed of ATG18, SAC/FIG4, FAB1 and VAC14.</text>
</comment>
<dbReference type="InterPro" id="IPR000306">
    <property type="entry name" value="Znf_FYVE"/>
</dbReference>
<feature type="compositionally biased region" description="Basic and acidic residues" evidence="21">
    <location>
        <begin position="177"/>
        <end position="188"/>
    </location>
</feature>
<evidence type="ECO:0000313" key="24">
    <source>
        <dbReference type="EMBL" id="CDO97796.1"/>
    </source>
</evidence>
<keyword evidence="7 18" id="KW-0863">Zinc-finger</keyword>
<evidence type="ECO:0000256" key="6">
    <source>
        <dbReference type="ARBA" id="ARBA00022753"/>
    </source>
</evidence>
<dbReference type="PROSITE" id="PS51455">
    <property type="entry name" value="PIPK"/>
    <property type="match status" value="1"/>
</dbReference>
<evidence type="ECO:0000256" key="7">
    <source>
        <dbReference type="ARBA" id="ARBA00022771"/>
    </source>
</evidence>
<keyword evidence="12" id="KW-0472">Membrane</keyword>
<dbReference type="SUPFAM" id="SSF57903">
    <property type="entry name" value="FYVE/PHD zinc finger"/>
    <property type="match status" value="1"/>
</dbReference>
<keyword evidence="25" id="KW-1185">Reference proteome</keyword>
<dbReference type="Gramene" id="CDO97796">
    <property type="protein sequence ID" value="CDO97796"/>
    <property type="gene ID" value="GSCOC_T00021701001"/>
</dbReference>
<dbReference type="PANTHER" id="PTHR45748">
    <property type="entry name" value="1-PHOSPHATIDYLINOSITOL 3-PHOSPHATE 5-KINASE-RELATED"/>
    <property type="match status" value="1"/>
</dbReference>
<evidence type="ECO:0000256" key="12">
    <source>
        <dbReference type="ARBA" id="ARBA00023136"/>
    </source>
</evidence>
<dbReference type="InterPro" id="IPR011011">
    <property type="entry name" value="Znf_FYVE_PHD"/>
</dbReference>
<dbReference type="OrthoDB" id="158357at2759"/>
<dbReference type="Gene3D" id="3.30.810.10">
    <property type="entry name" value="2-Layer Sandwich"/>
    <property type="match status" value="1"/>
</dbReference>
<dbReference type="SMART" id="SM00330">
    <property type="entry name" value="PIPKc"/>
    <property type="match status" value="1"/>
</dbReference>
<evidence type="ECO:0000313" key="25">
    <source>
        <dbReference type="Proteomes" id="UP000295252"/>
    </source>
</evidence>
<dbReference type="SUPFAM" id="SSF56104">
    <property type="entry name" value="SAICAR synthase-like"/>
    <property type="match status" value="1"/>
</dbReference>
<evidence type="ECO:0000256" key="18">
    <source>
        <dbReference type="PROSITE-ProRule" id="PRU00091"/>
    </source>
</evidence>
<keyword evidence="9" id="KW-0862">Zinc</keyword>
<feature type="coiled-coil region" evidence="20">
    <location>
        <begin position="1103"/>
        <end position="1130"/>
    </location>
</feature>
<dbReference type="OMA" id="FMNNGVQ"/>
<dbReference type="Gene3D" id="3.30.800.10">
    <property type="entry name" value="Phosphatidylinositol Phosphate Kinase II Beta"/>
    <property type="match status" value="1"/>
</dbReference>
<dbReference type="GO" id="GO:0008270">
    <property type="term" value="F:zinc ion binding"/>
    <property type="evidence" value="ECO:0007669"/>
    <property type="project" value="UniProtKB-KW"/>
</dbReference>
<keyword evidence="5 19" id="KW-0547">Nucleotide-binding</keyword>
<evidence type="ECO:0000256" key="9">
    <source>
        <dbReference type="ARBA" id="ARBA00022833"/>
    </source>
</evidence>
<dbReference type="InterPro" id="IPR027409">
    <property type="entry name" value="GroEL-like_apical_dom_sf"/>
</dbReference>
<dbReference type="SMART" id="SM00064">
    <property type="entry name" value="FYVE"/>
    <property type="match status" value="1"/>
</dbReference>
<dbReference type="Pfam" id="PF01363">
    <property type="entry name" value="FYVE"/>
    <property type="match status" value="1"/>
</dbReference>
<dbReference type="GO" id="GO:0007033">
    <property type="term" value="P:vacuole organization"/>
    <property type="evidence" value="ECO:0007669"/>
    <property type="project" value="UniProtKB-ARBA"/>
</dbReference>
<feature type="compositionally biased region" description="Polar residues" evidence="21">
    <location>
        <begin position="1822"/>
        <end position="1833"/>
    </location>
</feature>
<dbReference type="PhylomeDB" id="A0A068TNK7"/>
<dbReference type="InterPro" id="IPR002423">
    <property type="entry name" value="Cpn60/GroEL/TCP-1"/>
</dbReference>
<keyword evidence="10 19" id="KW-0067">ATP-binding</keyword>
<dbReference type="GO" id="GO:0005524">
    <property type="term" value="F:ATP binding"/>
    <property type="evidence" value="ECO:0007669"/>
    <property type="project" value="UniProtKB-UniRule"/>
</dbReference>
<evidence type="ECO:0000256" key="10">
    <source>
        <dbReference type="ARBA" id="ARBA00022840"/>
    </source>
</evidence>
<evidence type="ECO:0000256" key="1">
    <source>
        <dbReference type="ARBA" id="ARBA00004481"/>
    </source>
</evidence>
<dbReference type="CDD" id="cd17300">
    <property type="entry name" value="PIPKc_PIKfyve"/>
    <property type="match status" value="1"/>
</dbReference>
<evidence type="ECO:0000256" key="4">
    <source>
        <dbReference type="ARBA" id="ARBA00022723"/>
    </source>
</evidence>
<comment type="subcellular location">
    <subcellularLocation>
        <location evidence="1">Endosome membrane</location>
        <topology evidence="1">Peripheral membrane protein</topology>
    </subcellularLocation>
</comment>
<dbReference type="InterPro" id="IPR027483">
    <property type="entry name" value="PInositol-4-P-4/5-kinase_C_sf"/>
</dbReference>
<reference evidence="25" key="1">
    <citation type="journal article" date="2014" name="Science">
        <title>The coffee genome provides insight into the convergent evolution of caffeine biosynthesis.</title>
        <authorList>
            <person name="Denoeud F."/>
            <person name="Carretero-Paulet L."/>
            <person name="Dereeper A."/>
            <person name="Droc G."/>
            <person name="Guyot R."/>
            <person name="Pietrella M."/>
            <person name="Zheng C."/>
            <person name="Alberti A."/>
            <person name="Anthony F."/>
            <person name="Aprea G."/>
            <person name="Aury J.M."/>
            <person name="Bento P."/>
            <person name="Bernard M."/>
            <person name="Bocs S."/>
            <person name="Campa C."/>
            <person name="Cenci A."/>
            <person name="Combes M.C."/>
            <person name="Crouzillat D."/>
            <person name="Da Silva C."/>
            <person name="Daddiego L."/>
            <person name="De Bellis F."/>
            <person name="Dussert S."/>
            <person name="Garsmeur O."/>
            <person name="Gayraud T."/>
            <person name="Guignon V."/>
            <person name="Jahn K."/>
            <person name="Jamilloux V."/>
            <person name="Joet T."/>
            <person name="Labadie K."/>
            <person name="Lan T."/>
            <person name="Leclercq J."/>
            <person name="Lepelley M."/>
            <person name="Leroy T."/>
            <person name="Li L.T."/>
            <person name="Librado P."/>
            <person name="Lopez L."/>
            <person name="Munoz A."/>
            <person name="Noel B."/>
            <person name="Pallavicini A."/>
            <person name="Perrotta G."/>
            <person name="Poncet V."/>
            <person name="Pot D."/>
            <person name="Priyono X."/>
            <person name="Rigoreau M."/>
            <person name="Rouard M."/>
            <person name="Rozas J."/>
            <person name="Tranchant-Dubreuil C."/>
            <person name="VanBuren R."/>
            <person name="Zhang Q."/>
            <person name="Andrade A.C."/>
            <person name="Argout X."/>
            <person name="Bertrand B."/>
            <person name="de Kochko A."/>
            <person name="Graziosi G."/>
            <person name="Henry R.J."/>
            <person name="Jayarama X."/>
            <person name="Ming R."/>
            <person name="Nagai C."/>
            <person name="Rounsley S."/>
            <person name="Sankoff D."/>
            <person name="Giuliano G."/>
            <person name="Albert V.A."/>
            <person name="Wincker P."/>
            <person name="Lashermes P."/>
        </authorList>
    </citation>
    <scope>NUCLEOTIDE SEQUENCE [LARGE SCALE GENOMIC DNA]</scope>
    <source>
        <strain evidence="25">cv. DH200-94</strain>
    </source>
</reference>
<evidence type="ECO:0000256" key="5">
    <source>
        <dbReference type="ARBA" id="ARBA00022741"/>
    </source>
</evidence>
<feature type="region of interest" description="Disordered" evidence="21">
    <location>
        <begin position="1819"/>
        <end position="1840"/>
    </location>
</feature>
<dbReference type="GO" id="GO:0010256">
    <property type="term" value="P:endomembrane system organization"/>
    <property type="evidence" value="ECO:0007669"/>
    <property type="project" value="UniProtKB-ARBA"/>
</dbReference>
<keyword evidence="4" id="KW-0479">Metal-binding</keyword>
<dbReference type="InterPro" id="IPR027484">
    <property type="entry name" value="PInositol-4-P-5-kinase_N"/>
</dbReference>
<evidence type="ECO:0000259" key="23">
    <source>
        <dbReference type="PROSITE" id="PS51455"/>
    </source>
</evidence>
<gene>
    <name evidence="24" type="ORF">GSCOC_T00021701001</name>
</gene>
<evidence type="ECO:0000259" key="22">
    <source>
        <dbReference type="PROSITE" id="PS50178"/>
    </source>
</evidence>
<dbReference type="FunFam" id="3.50.7.10:FF:000007">
    <property type="entry name" value="1-phosphatidylinositol 3-phosphate 5-kinase isoform X1"/>
    <property type="match status" value="1"/>
</dbReference>
<accession>A0A068TNK7</accession>